<keyword evidence="4" id="KW-1185">Reference proteome</keyword>
<gene>
    <name evidence="3" type="ORF">niasHT_028022</name>
</gene>
<feature type="region of interest" description="Disordered" evidence="1">
    <location>
        <begin position="101"/>
        <end position="126"/>
    </location>
</feature>
<keyword evidence="2" id="KW-0812">Transmembrane</keyword>
<dbReference type="EMBL" id="JBICBT010000783">
    <property type="protein sequence ID" value="KAL3101266.1"/>
    <property type="molecule type" value="Genomic_DNA"/>
</dbReference>
<feature type="transmembrane region" description="Helical" evidence="2">
    <location>
        <begin position="34"/>
        <end position="53"/>
    </location>
</feature>
<name>A0ABD2KED6_9BILA</name>
<proteinExistence type="predicted"/>
<evidence type="ECO:0000256" key="2">
    <source>
        <dbReference type="SAM" id="Phobius"/>
    </source>
</evidence>
<keyword evidence="2" id="KW-1133">Transmembrane helix</keyword>
<comment type="caution">
    <text evidence="3">The sequence shown here is derived from an EMBL/GenBank/DDBJ whole genome shotgun (WGS) entry which is preliminary data.</text>
</comment>
<evidence type="ECO:0000313" key="3">
    <source>
        <dbReference type="EMBL" id="KAL3101266.1"/>
    </source>
</evidence>
<evidence type="ECO:0000256" key="1">
    <source>
        <dbReference type="SAM" id="MobiDB-lite"/>
    </source>
</evidence>
<dbReference type="AlphaFoldDB" id="A0ABD2KED6"/>
<keyword evidence="2" id="KW-0472">Membrane</keyword>
<accession>A0ABD2KED6</accession>
<dbReference type="Proteomes" id="UP001620626">
    <property type="component" value="Unassembled WGS sequence"/>
</dbReference>
<feature type="compositionally biased region" description="Basic and acidic residues" evidence="1">
    <location>
        <begin position="117"/>
        <end position="126"/>
    </location>
</feature>
<organism evidence="3 4">
    <name type="scientific">Heterodera trifolii</name>
    <dbReference type="NCBI Taxonomy" id="157864"/>
    <lineage>
        <taxon>Eukaryota</taxon>
        <taxon>Metazoa</taxon>
        <taxon>Ecdysozoa</taxon>
        <taxon>Nematoda</taxon>
        <taxon>Chromadorea</taxon>
        <taxon>Rhabditida</taxon>
        <taxon>Tylenchina</taxon>
        <taxon>Tylenchomorpha</taxon>
        <taxon>Tylenchoidea</taxon>
        <taxon>Heteroderidae</taxon>
        <taxon>Heteroderinae</taxon>
        <taxon>Heterodera</taxon>
    </lineage>
</organism>
<protein>
    <submittedName>
        <fullName evidence="3">Uncharacterized protein</fullName>
    </submittedName>
</protein>
<reference evidence="3 4" key="1">
    <citation type="submission" date="2024-10" db="EMBL/GenBank/DDBJ databases">
        <authorList>
            <person name="Kim D."/>
        </authorList>
    </citation>
    <scope>NUCLEOTIDE SEQUENCE [LARGE SCALE GENOMIC DNA]</scope>
    <source>
        <strain evidence="3">BH-2024</strain>
    </source>
</reference>
<sequence>MWAYHSHNRPASWAHYYGHSAAEEQRRAVTNSGIAAGLTLILFLVVFLISLGCRHYNNKRHNQQNSLPFVCPSSPVGPSVDPSPLPSYANAIRLPAFALASSAPPPSINAPFRVPKTPKERREQRS</sequence>
<evidence type="ECO:0000313" key="4">
    <source>
        <dbReference type="Proteomes" id="UP001620626"/>
    </source>
</evidence>